<dbReference type="SUPFAM" id="SSF56300">
    <property type="entry name" value="Metallo-dependent phosphatases"/>
    <property type="match status" value="1"/>
</dbReference>
<keyword evidence="2" id="KW-0378">Hydrolase</keyword>
<keyword evidence="2" id="KW-0547">Nucleotide-binding</keyword>
<dbReference type="InterPro" id="IPR004843">
    <property type="entry name" value="Calcineurin-like_PHP"/>
</dbReference>
<evidence type="ECO:0000256" key="1">
    <source>
        <dbReference type="ARBA" id="ARBA00022729"/>
    </source>
</evidence>
<dbReference type="GO" id="GO:0030288">
    <property type="term" value="C:outer membrane-bounded periplasmic space"/>
    <property type="evidence" value="ECO:0007669"/>
    <property type="project" value="TreeGrafter"/>
</dbReference>
<dbReference type="PANTHER" id="PTHR11575:SF24">
    <property type="entry name" value="5'-NUCLEOTIDASE"/>
    <property type="match status" value="1"/>
</dbReference>
<reference evidence="5 6" key="1">
    <citation type="submission" date="2017-07" db="EMBL/GenBank/DDBJ databases">
        <authorList>
            <person name="Sun Z.S."/>
            <person name="Albrecht U."/>
            <person name="Echele G."/>
            <person name="Lee C.C."/>
        </authorList>
    </citation>
    <scope>NUCLEOTIDE SEQUENCE [LARGE SCALE GENOMIC DNA]</scope>
    <source>
        <strain evidence="6">type strain: KCTC 22618</strain>
    </source>
</reference>
<dbReference type="GO" id="GO:0009166">
    <property type="term" value="P:nucleotide catabolic process"/>
    <property type="evidence" value="ECO:0007669"/>
    <property type="project" value="InterPro"/>
</dbReference>
<organism evidence="5 6">
    <name type="scientific">Tenacibaculum jejuense</name>
    <dbReference type="NCBI Taxonomy" id="584609"/>
    <lineage>
        <taxon>Bacteria</taxon>
        <taxon>Pseudomonadati</taxon>
        <taxon>Bacteroidota</taxon>
        <taxon>Flavobacteriia</taxon>
        <taxon>Flavobacteriales</taxon>
        <taxon>Flavobacteriaceae</taxon>
        <taxon>Tenacibaculum</taxon>
    </lineage>
</organism>
<dbReference type="InterPro" id="IPR036907">
    <property type="entry name" value="5'-Nucleotdase_C_sf"/>
</dbReference>
<keyword evidence="1" id="KW-0732">Signal</keyword>
<proteinExistence type="inferred from homology"/>
<evidence type="ECO:0000259" key="4">
    <source>
        <dbReference type="Pfam" id="PF02872"/>
    </source>
</evidence>
<dbReference type="SUPFAM" id="SSF55816">
    <property type="entry name" value="5'-nucleotidase (syn. UDP-sugar hydrolase), C-terminal domain"/>
    <property type="match status" value="1"/>
</dbReference>
<name>A0A238U9Y3_9FLAO</name>
<dbReference type="InterPro" id="IPR029052">
    <property type="entry name" value="Metallo-depent_PP-like"/>
</dbReference>
<dbReference type="GO" id="GO:0008768">
    <property type="term" value="F:UDP-sugar diphosphatase activity"/>
    <property type="evidence" value="ECO:0007669"/>
    <property type="project" value="TreeGrafter"/>
</dbReference>
<dbReference type="InterPro" id="IPR008334">
    <property type="entry name" value="5'-Nucleotdase_C"/>
</dbReference>
<evidence type="ECO:0000259" key="3">
    <source>
        <dbReference type="Pfam" id="PF00149"/>
    </source>
</evidence>
<dbReference type="GO" id="GO:0008253">
    <property type="term" value="F:5'-nucleotidase activity"/>
    <property type="evidence" value="ECO:0007669"/>
    <property type="project" value="TreeGrafter"/>
</dbReference>
<protein>
    <submittedName>
        <fullName evidence="5">Phosphoesterase/5'-nucleotidase, C-terminal domain protein</fullName>
    </submittedName>
</protein>
<dbReference type="EMBL" id="LT899436">
    <property type="protein sequence ID" value="SNR16013.1"/>
    <property type="molecule type" value="Genomic_DNA"/>
</dbReference>
<comment type="similarity">
    <text evidence="2">Belongs to the 5'-nucleotidase family.</text>
</comment>
<dbReference type="Pfam" id="PF00149">
    <property type="entry name" value="Metallophos"/>
    <property type="match status" value="1"/>
</dbReference>
<feature type="domain" description="5'-Nucleotidase C-terminal" evidence="4">
    <location>
        <begin position="344"/>
        <end position="482"/>
    </location>
</feature>
<dbReference type="KEGG" id="tje:TJEJU_2328"/>
<feature type="domain" description="Calcineurin-like phosphoesterase" evidence="3">
    <location>
        <begin position="46"/>
        <end position="263"/>
    </location>
</feature>
<dbReference type="PANTHER" id="PTHR11575">
    <property type="entry name" value="5'-NUCLEOTIDASE-RELATED"/>
    <property type="match status" value="1"/>
</dbReference>
<evidence type="ECO:0000313" key="5">
    <source>
        <dbReference type="EMBL" id="SNR16013.1"/>
    </source>
</evidence>
<dbReference type="RefSeq" id="WP_231970183.1">
    <property type="nucleotide sequence ID" value="NZ_LT899436.1"/>
</dbReference>
<evidence type="ECO:0000313" key="6">
    <source>
        <dbReference type="Proteomes" id="UP000215214"/>
    </source>
</evidence>
<dbReference type="PRINTS" id="PR01607">
    <property type="entry name" value="APYRASEFAMLY"/>
</dbReference>
<dbReference type="GO" id="GO:0000166">
    <property type="term" value="F:nucleotide binding"/>
    <property type="evidence" value="ECO:0007669"/>
    <property type="project" value="UniProtKB-KW"/>
</dbReference>
<keyword evidence="6" id="KW-1185">Reference proteome</keyword>
<dbReference type="AlphaFoldDB" id="A0A238U9Y3"/>
<gene>
    <name evidence="5" type="ORF">TJEJU_2328</name>
</gene>
<dbReference type="Proteomes" id="UP000215214">
    <property type="component" value="Chromosome TJEJU"/>
</dbReference>
<dbReference type="InterPro" id="IPR006179">
    <property type="entry name" value="5_nucleotidase/apyrase"/>
</dbReference>
<sequence>MKLYHTLIKYNLLIIVFFISCKSSFNPLASSEEFKFTNQPNHIYFTILQLNDVYEIAPIQGNKYGGMARVSALYKELQRENSNSMLVLAGDFLNPSLLGTMKIDGERVRGKQMVEVMNAMNFDLVAFGNHEFDLSYNDLQNRLNESHFEWLSANVYHKENGKNHFFHKVIEGKKEAVNETYIQEYSVGGKTVKIGFISVCIPSNPKSYVHYSDMYVEAERTYNELKDKVDVVLGLTHVKIEEDKEIAKLLPGIPLIMGGHEHNNMYVKQGDTYIAKADANAKTVYIHRFEFNPETKELKFKSELKTINDKFPVDEEVNTVVNKWQNLLKLKIRDIIDNPDEIIYRTTEPLDARDTPVRSIQTNMGQIIAESMSKSYGDENIDCAFVNGGSIRIDDILEGDLNAVDIFRVLPYGGPVFRVKLKGELLNKVLNYGENASGTGAYLQRFNVKRNKDGQWLVKDKKIDFNKEYTIATSDYLLKGFDIPFLKNSNPQVLDVYEPNSKEIAVDVRKGVIEFLKSK</sequence>
<accession>A0A238U9Y3</accession>
<dbReference type="Pfam" id="PF02872">
    <property type="entry name" value="5_nucleotid_C"/>
    <property type="match status" value="1"/>
</dbReference>
<dbReference type="PROSITE" id="PS51257">
    <property type="entry name" value="PROKAR_LIPOPROTEIN"/>
    <property type="match status" value="1"/>
</dbReference>
<evidence type="ECO:0000256" key="2">
    <source>
        <dbReference type="RuleBase" id="RU362119"/>
    </source>
</evidence>
<dbReference type="Gene3D" id="3.90.780.10">
    <property type="entry name" value="5'-Nucleotidase, C-terminal domain"/>
    <property type="match status" value="1"/>
</dbReference>
<dbReference type="Gene3D" id="3.60.21.10">
    <property type="match status" value="1"/>
</dbReference>